<sequence length="1072" mass="112566">MPDERERPGWGSAVRWIVGSSVRLRHLVIVMAVVVTALGITQVRSMPVDLLPDFAPAYVEVQTEALGLSAPEIEQLVTVPLEADLLNGVGGVDVIRSNSVPGLSSIVLVFEPGTEILEARQLVQERLTQAHALPNVSKPPEMIQPLSSTSRIAMISLSSEQLSLVDQSVLARWVIRPRLMGVPGVANIAIWGQRERQLQVQVDPARLQSKGVSLSQVVQTAGNAQLVSPLTFLEASTPGTGGFIDTPNQRLGIRHVLPLGTPAELAKVPVEDAAGGLRLGDVATVVENHQPLIGDAVVKGKPGLLLVVEQFPEADVDAVTRGVESALDSMQPGLTGLELDSTAFRPASYIESAIDNLSVTLLIAALLVALVLALLFFDWRAAVISAVSIVLSLGATSLVLALRGGTLNMMVVAGFILAIGAIVADAIADVDGIVRQLRDRPAGDTTTAIVEASLDVRRPLIYATVIGVLVVFPVFFLDGSGMAFLEELLLAYTLAVVAAMLVALTVTPALCALLLSRTGATHRQTPARRLADGAASLLPGIIRRPRRVYIAAALTAVAGLAMLPLLNGASLVPGLQERTLVVRWDGAPGTSHPEMSRITMQAAGELGAIRGVKTVNAHVGRAISADQVVGINSGEVWIVIDPGADYDATRAEVQRVVDGYPGLSTDVETYHAAQVEDAKAFEPARLYGDDGSSGSLAKPDSAALAGADDVVVRVFGQELAELRRQAERVRQILAGIDGVTPRIESLVEEPNVEVKVDIAAAQAHQIKPGDVRRAAAKLLQGIQVGSLFEEQKVFEVVVLGTPETRNSLTSIRGLLIDTPAGGQVRLGDIADVQIVPTPAAIKREAVSRRIDVGATVGSRSVDSVLREIDQRLADTPFPLEYHAELVAPPNDVIGGLSPRELSYLVAAAIGILLLLQSAFGSWRLAAVLLVTLPLALVGGLLVAVGIDRELSLGALAGLFAVFGLAVRNSVLLVGRYQLSEPDGGRLGPELAVRGVSDRLAPILVGAAATVLALVPLAVVGEIAGQEIARPMALVIAGGLVTSTAFSLVLVPLLCLRFWPARTGSVDAQPEIG</sequence>
<dbReference type="Gene3D" id="1.20.1640.10">
    <property type="entry name" value="Multidrug efflux transporter AcrB transmembrane domain"/>
    <property type="match status" value="2"/>
</dbReference>
<keyword evidence="1" id="KW-1133">Transmembrane helix</keyword>
<feature type="transmembrane region" description="Helical" evidence="1">
    <location>
        <begin position="952"/>
        <end position="978"/>
    </location>
</feature>
<evidence type="ECO:0000313" key="2">
    <source>
        <dbReference type="EMBL" id="TCO18840.1"/>
    </source>
</evidence>
<feature type="transmembrane region" description="Helical" evidence="1">
    <location>
        <begin position="407"/>
        <end position="428"/>
    </location>
</feature>
<keyword evidence="3" id="KW-1185">Reference proteome</keyword>
<comment type="caution">
    <text evidence="2">The sequence shown here is derived from an EMBL/GenBank/DDBJ whole genome shotgun (WGS) entry which is preliminary data.</text>
</comment>
<dbReference type="PANTHER" id="PTHR32063:SF4">
    <property type="entry name" value="SLR6043 PROTEIN"/>
    <property type="match status" value="1"/>
</dbReference>
<keyword evidence="1" id="KW-0812">Transmembrane</keyword>
<feature type="transmembrane region" description="Helical" evidence="1">
    <location>
        <begin position="24"/>
        <end position="43"/>
    </location>
</feature>
<protein>
    <submittedName>
        <fullName evidence="2">Cu/Ag efflux pump CusA</fullName>
    </submittedName>
</protein>
<dbReference type="Gene3D" id="3.30.2090.10">
    <property type="entry name" value="Multidrug efflux transporter AcrB TolC docking domain, DN and DC subdomains"/>
    <property type="match status" value="2"/>
</dbReference>
<dbReference type="SUPFAM" id="SSF82693">
    <property type="entry name" value="Multidrug efflux transporter AcrB pore domain, PN1, PN2, PC1 and PC2 subdomains"/>
    <property type="match status" value="2"/>
</dbReference>
<feature type="transmembrane region" description="Helical" evidence="1">
    <location>
        <begin position="357"/>
        <end position="377"/>
    </location>
</feature>
<evidence type="ECO:0000313" key="3">
    <source>
        <dbReference type="Proteomes" id="UP000295818"/>
    </source>
</evidence>
<keyword evidence="1" id="KW-0472">Membrane</keyword>
<reference evidence="2 3" key="1">
    <citation type="journal article" date="2015" name="Stand. Genomic Sci.">
        <title>Genomic Encyclopedia of Bacterial and Archaeal Type Strains, Phase III: the genomes of soil and plant-associated and newly described type strains.</title>
        <authorList>
            <person name="Whitman W.B."/>
            <person name="Woyke T."/>
            <person name="Klenk H.P."/>
            <person name="Zhou Y."/>
            <person name="Lilburn T.G."/>
            <person name="Beck B.J."/>
            <person name="De Vos P."/>
            <person name="Vandamme P."/>
            <person name="Eisen J.A."/>
            <person name="Garrity G."/>
            <person name="Hugenholtz P."/>
            <person name="Kyrpides N.C."/>
        </authorList>
    </citation>
    <scope>NUCLEOTIDE SEQUENCE [LARGE SCALE GENOMIC DNA]</scope>
    <source>
        <strain evidence="2 3">VKM Ac-2538</strain>
    </source>
</reference>
<feature type="transmembrane region" description="Helical" evidence="1">
    <location>
        <begin position="460"/>
        <end position="477"/>
    </location>
</feature>
<feature type="transmembrane region" description="Helical" evidence="1">
    <location>
        <begin position="548"/>
        <end position="566"/>
    </location>
</feature>
<dbReference type="Gene3D" id="3.30.70.1440">
    <property type="entry name" value="Multidrug efflux transporter AcrB pore domain"/>
    <property type="match status" value="1"/>
</dbReference>
<feature type="transmembrane region" description="Helical" evidence="1">
    <location>
        <begin position="1031"/>
        <end position="1055"/>
    </location>
</feature>
<feature type="transmembrane region" description="Helical" evidence="1">
    <location>
        <begin position="382"/>
        <end position="401"/>
    </location>
</feature>
<feature type="transmembrane region" description="Helical" evidence="1">
    <location>
        <begin position="926"/>
        <end position="946"/>
    </location>
</feature>
<dbReference type="SUPFAM" id="SSF82866">
    <property type="entry name" value="Multidrug efflux transporter AcrB transmembrane domain"/>
    <property type="match status" value="2"/>
</dbReference>
<dbReference type="InterPro" id="IPR027463">
    <property type="entry name" value="AcrB_DN_DC_subdom"/>
</dbReference>
<organism evidence="2 3">
    <name type="scientific">Kribbella orskensis</name>
    <dbReference type="NCBI Taxonomy" id="2512216"/>
    <lineage>
        <taxon>Bacteria</taxon>
        <taxon>Bacillati</taxon>
        <taxon>Actinomycetota</taxon>
        <taxon>Actinomycetes</taxon>
        <taxon>Propionibacteriales</taxon>
        <taxon>Kribbellaceae</taxon>
        <taxon>Kribbella</taxon>
    </lineage>
</organism>
<feature type="transmembrane region" description="Helical" evidence="1">
    <location>
        <begin position="901"/>
        <end position="919"/>
    </location>
</feature>
<dbReference type="Gene3D" id="3.30.70.1320">
    <property type="entry name" value="Multidrug efflux transporter AcrB pore domain like"/>
    <property type="match status" value="1"/>
</dbReference>
<dbReference type="Gene3D" id="3.30.70.1430">
    <property type="entry name" value="Multidrug efflux transporter AcrB pore domain"/>
    <property type="match status" value="2"/>
</dbReference>
<evidence type="ECO:0000256" key="1">
    <source>
        <dbReference type="SAM" id="Phobius"/>
    </source>
</evidence>
<feature type="transmembrane region" description="Helical" evidence="1">
    <location>
        <begin position="489"/>
        <end position="515"/>
    </location>
</feature>
<dbReference type="InterPro" id="IPR001036">
    <property type="entry name" value="Acrflvin-R"/>
</dbReference>
<feature type="transmembrane region" description="Helical" evidence="1">
    <location>
        <begin position="999"/>
        <end position="1019"/>
    </location>
</feature>
<name>A0ABY2BFI1_9ACTN</name>
<dbReference type="PANTHER" id="PTHR32063">
    <property type="match status" value="1"/>
</dbReference>
<dbReference type="Pfam" id="PF00873">
    <property type="entry name" value="ACR_tran"/>
    <property type="match status" value="1"/>
</dbReference>
<dbReference type="SUPFAM" id="SSF82714">
    <property type="entry name" value="Multidrug efflux transporter AcrB TolC docking domain, DN and DC subdomains"/>
    <property type="match status" value="2"/>
</dbReference>
<proteinExistence type="predicted"/>
<gene>
    <name evidence="2" type="ORF">EV644_11178</name>
</gene>
<dbReference type="PRINTS" id="PR00702">
    <property type="entry name" value="ACRIFLAVINRP"/>
</dbReference>
<accession>A0ABY2BFI1</accession>
<dbReference type="EMBL" id="SLWM01000011">
    <property type="protein sequence ID" value="TCO18840.1"/>
    <property type="molecule type" value="Genomic_DNA"/>
</dbReference>
<dbReference type="Proteomes" id="UP000295818">
    <property type="component" value="Unassembled WGS sequence"/>
</dbReference>